<accession>A0A8H9I036</accession>
<evidence type="ECO:0000313" key="3">
    <source>
        <dbReference type="Proteomes" id="UP000623776"/>
    </source>
</evidence>
<keyword evidence="3" id="KW-1185">Reference proteome</keyword>
<comment type="caution">
    <text evidence="2">The sequence shown here is derived from an EMBL/GenBank/DDBJ whole genome shotgun (WGS) entry which is preliminary data.</text>
</comment>
<evidence type="ECO:0000256" key="1">
    <source>
        <dbReference type="SAM" id="Phobius"/>
    </source>
</evidence>
<keyword evidence="1" id="KW-0472">Membrane</keyword>
<dbReference type="Proteomes" id="UP000623776">
    <property type="component" value="Unassembled WGS sequence"/>
</dbReference>
<evidence type="ECO:0000313" key="2">
    <source>
        <dbReference type="EMBL" id="GGW21103.1"/>
    </source>
</evidence>
<feature type="transmembrane region" description="Helical" evidence="1">
    <location>
        <begin position="90"/>
        <end position="111"/>
    </location>
</feature>
<dbReference type="RefSeq" id="WP_229800731.1">
    <property type="nucleotide sequence ID" value="NZ_BMXN01000003.1"/>
</dbReference>
<gene>
    <name evidence="2" type="ORF">GCM10007157_06800</name>
</gene>
<protein>
    <recommendedName>
        <fullName evidence="4">Fis family transcriptional regulator</fullName>
    </recommendedName>
</protein>
<dbReference type="Pfam" id="PF04246">
    <property type="entry name" value="RseC_MucC"/>
    <property type="match status" value="1"/>
</dbReference>
<dbReference type="EMBL" id="BMXN01000003">
    <property type="protein sequence ID" value="GGW21103.1"/>
    <property type="molecule type" value="Genomic_DNA"/>
</dbReference>
<organism evidence="2 3">
    <name type="scientific">Vreelandella hamiltonii</name>
    <dbReference type="NCBI Taxonomy" id="502829"/>
    <lineage>
        <taxon>Bacteria</taxon>
        <taxon>Pseudomonadati</taxon>
        <taxon>Pseudomonadota</taxon>
        <taxon>Gammaproteobacteria</taxon>
        <taxon>Oceanospirillales</taxon>
        <taxon>Halomonadaceae</taxon>
        <taxon>Vreelandella</taxon>
    </lineage>
</organism>
<sequence>MSLAEPAPCSALYRTGRVTGHVEGRLVVDVSVASECDACAKGRGCGMGLLARRQHQRVEVRPECLESQLAERYPLGSAVTLTVERQAVGYLALLVYAAPMLLALVVSGAIARVAESQWISASVFFGTLACALVALRFLMRGGMERFRPRLVS</sequence>
<reference evidence="3" key="1">
    <citation type="journal article" date="2019" name="Int. J. Syst. Evol. Microbiol.">
        <title>The Global Catalogue of Microorganisms (GCM) 10K type strain sequencing project: providing services to taxonomists for standard genome sequencing and annotation.</title>
        <authorList>
            <consortium name="The Broad Institute Genomics Platform"/>
            <consortium name="The Broad Institute Genome Sequencing Center for Infectious Disease"/>
            <person name="Wu L."/>
            <person name="Ma J."/>
        </authorList>
    </citation>
    <scope>NUCLEOTIDE SEQUENCE [LARGE SCALE GENOMIC DNA]</scope>
    <source>
        <strain evidence="3">KCTC 22154</strain>
    </source>
</reference>
<feature type="transmembrane region" description="Helical" evidence="1">
    <location>
        <begin position="117"/>
        <end position="139"/>
    </location>
</feature>
<dbReference type="AlphaFoldDB" id="A0A8H9I036"/>
<keyword evidence="1" id="KW-0812">Transmembrane</keyword>
<name>A0A8H9I036_9GAMM</name>
<keyword evidence="1" id="KW-1133">Transmembrane helix</keyword>
<proteinExistence type="predicted"/>
<evidence type="ECO:0008006" key="4">
    <source>
        <dbReference type="Google" id="ProtNLM"/>
    </source>
</evidence>